<accession>A0ABV9KR86</accession>
<keyword evidence="3" id="KW-0378">Hydrolase</keyword>
<keyword evidence="3" id="KW-0255">Endonuclease</keyword>
<feature type="domain" description="Endonuclease/exonuclease/phosphatase" evidence="2">
    <location>
        <begin position="33"/>
        <end position="300"/>
    </location>
</feature>
<evidence type="ECO:0000256" key="1">
    <source>
        <dbReference type="SAM" id="SignalP"/>
    </source>
</evidence>
<dbReference type="EMBL" id="JBHSGN010000011">
    <property type="protein sequence ID" value="MFC4672446.1"/>
    <property type="molecule type" value="Genomic_DNA"/>
</dbReference>
<keyword evidence="3" id="KW-0540">Nuclease</keyword>
<dbReference type="GO" id="GO:0004519">
    <property type="term" value="F:endonuclease activity"/>
    <property type="evidence" value="ECO:0007669"/>
    <property type="project" value="UniProtKB-KW"/>
</dbReference>
<dbReference type="PANTHER" id="PTHR14859">
    <property type="entry name" value="CALCOFLUOR WHITE HYPERSENSITIVE PROTEIN PRECURSOR"/>
    <property type="match status" value="1"/>
</dbReference>
<dbReference type="Gene3D" id="3.60.10.10">
    <property type="entry name" value="Endonuclease/exonuclease/phosphatase"/>
    <property type="match status" value="1"/>
</dbReference>
<evidence type="ECO:0000313" key="3">
    <source>
        <dbReference type="EMBL" id="MFC4672446.1"/>
    </source>
</evidence>
<dbReference type="PANTHER" id="PTHR14859:SF1">
    <property type="entry name" value="PGAP2-INTERACTING PROTEIN"/>
    <property type="match status" value="1"/>
</dbReference>
<dbReference type="InterPro" id="IPR005135">
    <property type="entry name" value="Endo/exonuclease/phosphatase"/>
</dbReference>
<name>A0ABV9KR86_9BACT</name>
<protein>
    <submittedName>
        <fullName evidence="3">Endonuclease/exonuclease/phosphatase family protein</fullName>
    </submittedName>
</protein>
<organism evidence="3 4">
    <name type="scientific">Dysgonomonas termitidis</name>
    <dbReference type="NCBI Taxonomy" id="1516126"/>
    <lineage>
        <taxon>Bacteria</taxon>
        <taxon>Pseudomonadati</taxon>
        <taxon>Bacteroidota</taxon>
        <taxon>Bacteroidia</taxon>
        <taxon>Bacteroidales</taxon>
        <taxon>Dysgonomonadaceae</taxon>
        <taxon>Dysgonomonas</taxon>
    </lineage>
</organism>
<gene>
    <name evidence="3" type="ORF">ACFO6W_01940</name>
</gene>
<reference evidence="4" key="1">
    <citation type="journal article" date="2019" name="Int. J. Syst. Evol. Microbiol.">
        <title>The Global Catalogue of Microorganisms (GCM) 10K type strain sequencing project: providing services to taxonomists for standard genome sequencing and annotation.</title>
        <authorList>
            <consortium name="The Broad Institute Genomics Platform"/>
            <consortium name="The Broad Institute Genome Sequencing Center for Infectious Disease"/>
            <person name="Wu L."/>
            <person name="Ma J."/>
        </authorList>
    </citation>
    <scope>NUCLEOTIDE SEQUENCE [LARGE SCALE GENOMIC DNA]</scope>
    <source>
        <strain evidence="4">CCUG 66188</strain>
    </source>
</reference>
<sequence length="309" mass="35650">MRKIILKILMLLSAGILIPSYALAQEGKTFKLISYNVYWGMRQDSTENKSRFAKWIKQQDPDILALQEMNGFTQQNPEFAPKGSNPDNLQKFAESYGHPYVFIVREPAPDGSVSFPVAITSKYPIVNVTRVVENASHGFLTAEIEGHHFVVTHFHPFSSEKRGYEVDQILATVKSKPADWKWLFMGDLNSVSPLDKSGYDNNLLRDFIREDRKKRPHNKNLGKDDELDYTIQQKILDFGFIDAFKVSHPQFVPSAPTKLFYDQSTFPLRYDYLYVSANMKNDIVKCDIIKDDFTDIYSDHYPVLLIFKK</sequence>
<evidence type="ECO:0000259" key="2">
    <source>
        <dbReference type="Pfam" id="PF03372"/>
    </source>
</evidence>
<dbReference type="InterPro" id="IPR036691">
    <property type="entry name" value="Endo/exonu/phosph_ase_sf"/>
</dbReference>
<dbReference type="SUPFAM" id="SSF56219">
    <property type="entry name" value="DNase I-like"/>
    <property type="match status" value="1"/>
</dbReference>
<proteinExistence type="predicted"/>
<comment type="caution">
    <text evidence="3">The sequence shown here is derived from an EMBL/GenBank/DDBJ whole genome shotgun (WGS) entry which is preliminary data.</text>
</comment>
<keyword evidence="4" id="KW-1185">Reference proteome</keyword>
<evidence type="ECO:0000313" key="4">
    <source>
        <dbReference type="Proteomes" id="UP001596023"/>
    </source>
</evidence>
<feature type="signal peptide" evidence="1">
    <location>
        <begin position="1"/>
        <end position="24"/>
    </location>
</feature>
<dbReference type="Proteomes" id="UP001596023">
    <property type="component" value="Unassembled WGS sequence"/>
</dbReference>
<dbReference type="InterPro" id="IPR051916">
    <property type="entry name" value="GPI-anchor_lipid_remodeler"/>
</dbReference>
<feature type="chain" id="PRO_5047500371" evidence="1">
    <location>
        <begin position="25"/>
        <end position="309"/>
    </location>
</feature>
<dbReference type="RefSeq" id="WP_379993619.1">
    <property type="nucleotide sequence ID" value="NZ_JBHSGN010000011.1"/>
</dbReference>
<keyword evidence="1" id="KW-0732">Signal</keyword>
<dbReference type="Pfam" id="PF03372">
    <property type="entry name" value="Exo_endo_phos"/>
    <property type="match status" value="1"/>
</dbReference>